<dbReference type="EMBL" id="JACYXI010000014">
    <property type="protein sequence ID" value="MBD8893657.1"/>
    <property type="molecule type" value="Genomic_DNA"/>
</dbReference>
<sequence length="114" mass="12344">MSSSALDMLIARHCETLKEMLSEFTALYRQGPVSGPPDLQAMEVLHKLKGSSGSIGFRDVNLAATELEALLKASADGHEAGGPHWEEAGKRLAALETLVRDIRPEQSSLFGRQI</sequence>
<dbReference type="Gene3D" id="1.20.120.160">
    <property type="entry name" value="HPT domain"/>
    <property type="match status" value="1"/>
</dbReference>
<name>A0ABR9CRZ8_9HYPH</name>
<dbReference type="InterPro" id="IPR036641">
    <property type="entry name" value="HPT_dom_sf"/>
</dbReference>
<keyword evidence="5" id="KW-1185">Reference proteome</keyword>
<accession>A0ABR9CRZ8</accession>
<evidence type="ECO:0000313" key="4">
    <source>
        <dbReference type="EMBL" id="MBD8893657.1"/>
    </source>
</evidence>
<evidence type="ECO:0000256" key="2">
    <source>
        <dbReference type="PROSITE-ProRule" id="PRU00110"/>
    </source>
</evidence>
<dbReference type="SUPFAM" id="SSF47226">
    <property type="entry name" value="Histidine-containing phosphotransfer domain, HPT domain"/>
    <property type="match status" value="1"/>
</dbReference>
<feature type="modified residue" description="Phosphohistidine" evidence="2">
    <location>
        <position position="46"/>
    </location>
</feature>
<keyword evidence="2" id="KW-0597">Phosphoprotein</keyword>
<organism evidence="4 5">
    <name type="scientific">Roseibium litorale</name>
    <dbReference type="NCBI Taxonomy" id="2803841"/>
    <lineage>
        <taxon>Bacteria</taxon>
        <taxon>Pseudomonadati</taxon>
        <taxon>Pseudomonadota</taxon>
        <taxon>Alphaproteobacteria</taxon>
        <taxon>Hyphomicrobiales</taxon>
        <taxon>Stappiaceae</taxon>
        <taxon>Roseibium</taxon>
    </lineage>
</organism>
<evidence type="ECO:0000256" key="1">
    <source>
        <dbReference type="ARBA" id="ARBA00023012"/>
    </source>
</evidence>
<gene>
    <name evidence="4" type="ORF">IG616_19085</name>
</gene>
<comment type="caution">
    <text evidence="4">The sequence shown here is derived from an EMBL/GenBank/DDBJ whole genome shotgun (WGS) entry which is preliminary data.</text>
</comment>
<dbReference type="InterPro" id="IPR008207">
    <property type="entry name" value="Sig_transdc_His_kin_Hpt_dom"/>
</dbReference>
<protein>
    <submittedName>
        <fullName evidence="4">Hpt domain-containing protein</fullName>
    </submittedName>
</protein>
<feature type="domain" description="HPt" evidence="3">
    <location>
        <begin position="1"/>
        <end position="109"/>
    </location>
</feature>
<dbReference type="Proteomes" id="UP000632063">
    <property type="component" value="Unassembled WGS sequence"/>
</dbReference>
<dbReference type="RefSeq" id="WP_192149861.1">
    <property type="nucleotide sequence ID" value="NZ_JACYXI010000014.1"/>
</dbReference>
<dbReference type="Pfam" id="PF01627">
    <property type="entry name" value="Hpt"/>
    <property type="match status" value="1"/>
</dbReference>
<proteinExistence type="predicted"/>
<dbReference type="PROSITE" id="PS50894">
    <property type="entry name" value="HPT"/>
    <property type="match status" value="1"/>
</dbReference>
<reference evidence="4 5" key="2">
    <citation type="journal article" date="2021" name="Int. J. Syst. Evol. Microbiol.">
        <title>Roseibium litorale sp. nov., isolated from a tidal flat sediment and proposal for the reclassification of Labrenzia polysiphoniae as Roseibium polysiphoniae comb. nov.</title>
        <authorList>
            <person name="Liu Y."/>
            <person name="Pei T."/>
            <person name="Du J."/>
            <person name="Chao M."/>
            <person name="Deng M.R."/>
            <person name="Zhu H."/>
        </authorList>
    </citation>
    <scope>NUCLEOTIDE SEQUENCE [LARGE SCALE GENOMIC DNA]</scope>
    <source>
        <strain evidence="4 5">4C16A</strain>
    </source>
</reference>
<keyword evidence="1" id="KW-0902">Two-component regulatory system</keyword>
<evidence type="ECO:0000259" key="3">
    <source>
        <dbReference type="PROSITE" id="PS50894"/>
    </source>
</evidence>
<reference evidence="5" key="1">
    <citation type="submission" date="2020-09" db="EMBL/GenBank/DDBJ databases">
        <title>The genome sequence of strain Labrenzia suaedae 4C16A.</title>
        <authorList>
            <person name="Liu Y."/>
        </authorList>
    </citation>
    <scope>NUCLEOTIDE SEQUENCE [LARGE SCALE GENOMIC DNA]</scope>
    <source>
        <strain evidence="5">4C16A</strain>
    </source>
</reference>
<evidence type="ECO:0000313" key="5">
    <source>
        <dbReference type="Proteomes" id="UP000632063"/>
    </source>
</evidence>